<dbReference type="Proteomes" id="UP000198748">
    <property type="component" value="Unassembled WGS sequence"/>
</dbReference>
<keyword evidence="3" id="KW-1185">Reference proteome</keyword>
<dbReference type="EMBL" id="FNAN01000023">
    <property type="protein sequence ID" value="SDG80640.1"/>
    <property type="molecule type" value="Genomic_DNA"/>
</dbReference>
<dbReference type="RefSeq" id="WP_090156877.1">
    <property type="nucleotide sequence ID" value="NZ_FNAN01000023.1"/>
</dbReference>
<dbReference type="OrthoDB" id="7391526at2"/>
<evidence type="ECO:0000313" key="3">
    <source>
        <dbReference type="Proteomes" id="UP000198748"/>
    </source>
</evidence>
<reference evidence="3" key="1">
    <citation type="submission" date="2016-10" db="EMBL/GenBank/DDBJ databases">
        <authorList>
            <person name="Varghese N."/>
            <person name="Submissions S."/>
        </authorList>
    </citation>
    <scope>NUCLEOTIDE SEQUENCE [LARGE SCALE GENOMIC DNA]</scope>
    <source>
        <strain evidence="3">DSM 25329</strain>
    </source>
</reference>
<proteinExistence type="predicted"/>
<dbReference type="STRING" id="659014.SAMN04487996_12386"/>
<name>A0A1G7XAQ1_9BACT</name>
<evidence type="ECO:0000259" key="1">
    <source>
        <dbReference type="Pfam" id="PF18922"/>
    </source>
</evidence>
<accession>A0A1G7XAQ1</accession>
<dbReference type="InterPro" id="IPR043729">
    <property type="entry name" value="DUF5672"/>
</dbReference>
<dbReference type="Pfam" id="PF18922">
    <property type="entry name" value="DUF5672"/>
    <property type="match status" value="1"/>
</dbReference>
<sequence>MKELVTVIIPILETQINPTEEKLLHHALEILSGYAIIFVAGEGADLSVVREHAEHIDVVHFPKRYFESRQHLAQLLLMPDFYDRFNWCDFLLIHELNSWVVKDELHYWCKQGYDYLQAAPALTGPNASPGILKRISGLSGEEKQLYGQGYAGNGLYLCRIERMTATLKSKRSVAHQYRHNASLVNADALFWELEANRFLPHLRKPTDIVRSHFAQLGVEYQGNTTLPFALTGISRDNIHEIPYFKNLPETE</sequence>
<feature type="domain" description="DUF5672" evidence="1">
    <location>
        <begin position="56"/>
        <end position="215"/>
    </location>
</feature>
<evidence type="ECO:0000313" key="2">
    <source>
        <dbReference type="EMBL" id="SDG80640.1"/>
    </source>
</evidence>
<dbReference type="AlphaFoldDB" id="A0A1G7XAQ1"/>
<organism evidence="2 3">
    <name type="scientific">Dyadobacter soli</name>
    <dbReference type="NCBI Taxonomy" id="659014"/>
    <lineage>
        <taxon>Bacteria</taxon>
        <taxon>Pseudomonadati</taxon>
        <taxon>Bacteroidota</taxon>
        <taxon>Cytophagia</taxon>
        <taxon>Cytophagales</taxon>
        <taxon>Spirosomataceae</taxon>
        <taxon>Dyadobacter</taxon>
    </lineage>
</organism>
<protein>
    <recommendedName>
        <fullName evidence="1">DUF5672 domain-containing protein</fullName>
    </recommendedName>
</protein>
<gene>
    <name evidence="2" type="ORF">SAMN04487996_12386</name>
</gene>